<reference evidence="2" key="1">
    <citation type="journal article" date="2014" name="Proc. Natl. Acad. Sci. U.S.A.">
        <title>Extensive sampling of basidiomycete genomes demonstrates inadequacy of the white-rot/brown-rot paradigm for wood decay fungi.</title>
        <authorList>
            <person name="Riley R."/>
            <person name="Salamov A.A."/>
            <person name="Brown D.W."/>
            <person name="Nagy L.G."/>
            <person name="Floudas D."/>
            <person name="Held B.W."/>
            <person name="Levasseur A."/>
            <person name="Lombard V."/>
            <person name="Morin E."/>
            <person name="Otillar R."/>
            <person name="Lindquist E.A."/>
            <person name="Sun H."/>
            <person name="LaButti K.M."/>
            <person name="Schmutz J."/>
            <person name="Jabbour D."/>
            <person name="Luo H."/>
            <person name="Baker S.E."/>
            <person name="Pisabarro A.G."/>
            <person name="Walton J.D."/>
            <person name="Blanchette R.A."/>
            <person name="Henrissat B."/>
            <person name="Martin F."/>
            <person name="Cullen D."/>
            <person name="Hibbett D.S."/>
            <person name="Grigoriev I.V."/>
        </authorList>
    </citation>
    <scope>NUCLEOTIDE SEQUENCE [LARGE SCALE GENOMIC DNA]</scope>
    <source>
        <strain evidence="2">PC15</strain>
    </source>
</reference>
<evidence type="ECO:0000313" key="1">
    <source>
        <dbReference type="EMBL" id="KDQ30122.1"/>
    </source>
</evidence>
<dbReference type="VEuPathDB" id="FungiDB:PLEOSDRAFT_165758"/>
<accession>A0A067P133</accession>
<dbReference type="HOGENOM" id="CLU_934208_0_0_1"/>
<dbReference type="Proteomes" id="UP000027073">
    <property type="component" value="Unassembled WGS sequence"/>
</dbReference>
<evidence type="ECO:0000313" key="2">
    <source>
        <dbReference type="Proteomes" id="UP000027073"/>
    </source>
</evidence>
<name>A0A067P133_PLEO1</name>
<proteinExistence type="predicted"/>
<dbReference type="EMBL" id="KL198006">
    <property type="protein sequence ID" value="KDQ30122.1"/>
    <property type="molecule type" value="Genomic_DNA"/>
</dbReference>
<dbReference type="AlphaFoldDB" id="A0A067P133"/>
<protein>
    <submittedName>
        <fullName evidence="1">Uncharacterized protein</fullName>
    </submittedName>
</protein>
<organism evidence="1 2">
    <name type="scientific">Pleurotus ostreatus (strain PC15)</name>
    <name type="common">Oyster mushroom</name>
    <dbReference type="NCBI Taxonomy" id="1137138"/>
    <lineage>
        <taxon>Eukaryota</taxon>
        <taxon>Fungi</taxon>
        <taxon>Dikarya</taxon>
        <taxon>Basidiomycota</taxon>
        <taxon>Agaricomycotina</taxon>
        <taxon>Agaricomycetes</taxon>
        <taxon>Agaricomycetidae</taxon>
        <taxon>Agaricales</taxon>
        <taxon>Pleurotineae</taxon>
        <taxon>Pleurotaceae</taxon>
        <taxon>Pleurotus</taxon>
    </lineage>
</organism>
<sequence>MTQARVSIGKLFLFLSYHHSGSPSNKFDLSYSKCKNQGRGREMQGFRTQIEFQAQTVAEDVYGRGQTAFKFCRVSVLSEEAEKGVGRLIVYLSVFVDDGVKEEVMSLHCLLYLVIADTNEDTQRLYLCRYTILTILFYFPRLITRVSIAPLHAGIAVARNRRESPQLNSSYYPWFVFPLLLAHSLTHLDIRFVVAVLCFATATTTTEHARATRVANNVYRFSRTLGPADWKRFRIHEKQGTIGQTVGNEKTVFDTDHVVSSRSRHIEDTRRDLNKKENREAADIKYVKIFSAPDSASN</sequence>
<gene>
    <name evidence="1" type="ORF">PLEOSDRAFT_165758</name>
</gene>
<dbReference type="InParanoid" id="A0A067P133"/>